<keyword evidence="8 12" id="KW-1133">Transmembrane helix</keyword>
<evidence type="ECO:0000313" key="14">
    <source>
        <dbReference type="EMBL" id="MBO0348132.1"/>
    </source>
</evidence>
<dbReference type="Gene3D" id="1.20.120.620">
    <property type="entry name" value="Backbone structure of the membrane domain of e. Coli histidine kinase receptor kdpd"/>
    <property type="match status" value="1"/>
</dbReference>
<reference evidence="14 15" key="1">
    <citation type="submission" date="2021-03" db="EMBL/GenBank/DDBJ databases">
        <title>Metabolic Capacity of the Antarctic Cyanobacterium Phormidium pseudopriestleyi that Sustains Oxygenic Photosynthesis in the Presence of Hydrogen Sulfide.</title>
        <authorList>
            <person name="Lumian J.E."/>
            <person name="Jungblut A.D."/>
            <person name="Dillon M.L."/>
            <person name="Hawes I."/>
            <person name="Doran P.T."/>
            <person name="Mackey T.J."/>
            <person name="Dick G.J."/>
            <person name="Grettenberger C.L."/>
            <person name="Sumner D.Y."/>
        </authorList>
    </citation>
    <scope>NUCLEOTIDE SEQUENCE [LARGE SCALE GENOMIC DNA]</scope>
    <source>
        <strain evidence="14 15">FRX01</strain>
    </source>
</reference>
<organism evidence="14 15">
    <name type="scientific">Phormidium pseudopriestleyi FRX01</name>
    <dbReference type="NCBI Taxonomy" id="1759528"/>
    <lineage>
        <taxon>Bacteria</taxon>
        <taxon>Bacillati</taxon>
        <taxon>Cyanobacteriota</taxon>
        <taxon>Cyanophyceae</taxon>
        <taxon>Oscillatoriophycideae</taxon>
        <taxon>Oscillatoriales</taxon>
        <taxon>Oscillatoriaceae</taxon>
        <taxon>Phormidium</taxon>
    </lineage>
</organism>
<dbReference type="Gene3D" id="3.30.450.20">
    <property type="entry name" value="PAS domain"/>
    <property type="match status" value="1"/>
</dbReference>
<evidence type="ECO:0000256" key="7">
    <source>
        <dbReference type="ARBA" id="ARBA00022840"/>
    </source>
</evidence>
<dbReference type="InterPro" id="IPR038318">
    <property type="entry name" value="KdpD_sf"/>
</dbReference>
<dbReference type="InterPro" id="IPR000014">
    <property type="entry name" value="PAS"/>
</dbReference>
<keyword evidence="10 12" id="KW-0472">Membrane</keyword>
<keyword evidence="15" id="KW-1185">Reference proteome</keyword>
<name>A0ABS3FP17_9CYAN</name>
<keyword evidence="9" id="KW-0902">Two-component regulatory system</keyword>
<dbReference type="NCBIfam" id="TIGR00229">
    <property type="entry name" value="sensory_box"/>
    <property type="match status" value="1"/>
</dbReference>
<evidence type="ECO:0000256" key="2">
    <source>
        <dbReference type="ARBA" id="ARBA00022553"/>
    </source>
</evidence>
<dbReference type="CDD" id="cd00130">
    <property type="entry name" value="PAS"/>
    <property type="match status" value="1"/>
</dbReference>
<evidence type="ECO:0000313" key="15">
    <source>
        <dbReference type="Proteomes" id="UP000664844"/>
    </source>
</evidence>
<feature type="transmembrane region" description="Helical" evidence="12">
    <location>
        <begin position="39"/>
        <end position="68"/>
    </location>
</feature>
<keyword evidence="4 12" id="KW-0812">Transmembrane</keyword>
<comment type="caution">
    <text evidence="14">The sequence shown here is derived from an EMBL/GenBank/DDBJ whole genome shotgun (WGS) entry which is preliminary data.</text>
</comment>
<gene>
    <name evidence="14" type="ORF">J0895_03245</name>
</gene>
<keyword evidence="5" id="KW-0547">Nucleotide-binding</keyword>
<protein>
    <submittedName>
        <fullName evidence="14">DUF4118 domain-containing protein</fullName>
    </submittedName>
</protein>
<feature type="transmembrane region" description="Helical" evidence="12">
    <location>
        <begin position="12"/>
        <end position="30"/>
    </location>
</feature>
<evidence type="ECO:0000256" key="8">
    <source>
        <dbReference type="ARBA" id="ARBA00022989"/>
    </source>
</evidence>
<dbReference type="Pfam" id="PF13188">
    <property type="entry name" value="PAS_8"/>
    <property type="match status" value="1"/>
</dbReference>
<evidence type="ECO:0000256" key="5">
    <source>
        <dbReference type="ARBA" id="ARBA00022741"/>
    </source>
</evidence>
<keyword evidence="11" id="KW-0175">Coiled coil</keyword>
<feature type="domain" description="PAS" evidence="13">
    <location>
        <begin position="125"/>
        <end position="173"/>
    </location>
</feature>
<keyword evidence="3" id="KW-0808">Transferase</keyword>
<feature type="transmembrane region" description="Helical" evidence="12">
    <location>
        <begin position="88"/>
        <end position="106"/>
    </location>
</feature>
<evidence type="ECO:0000256" key="10">
    <source>
        <dbReference type="ARBA" id="ARBA00023136"/>
    </source>
</evidence>
<evidence type="ECO:0000256" key="3">
    <source>
        <dbReference type="ARBA" id="ARBA00022679"/>
    </source>
</evidence>
<accession>A0ABS3FP17</accession>
<keyword evidence="2" id="KW-0597">Phosphoprotein</keyword>
<evidence type="ECO:0000256" key="11">
    <source>
        <dbReference type="SAM" id="Coils"/>
    </source>
</evidence>
<dbReference type="InterPro" id="IPR035965">
    <property type="entry name" value="PAS-like_dom_sf"/>
</dbReference>
<dbReference type="Proteomes" id="UP000664844">
    <property type="component" value="Unassembled WGS sequence"/>
</dbReference>
<dbReference type="PROSITE" id="PS50112">
    <property type="entry name" value="PAS"/>
    <property type="match status" value="1"/>
</dbReference>
<feature type="coiled-coil region" evidence="11">
    <location>
        <begin position="101"/>
        <end position="128"/>
    </location>
</feature>
<dbReference type="SUPFAM" id="SSF55785">
    <property type="entry name" value="PYP-like sensor domain (PAS domain)"/>
    <property type="match status" value="1"/>
</dbReference>
<evidence type="ECO:0000256" key="12">
    <source>
        <dbReference type="SAM" id="Phobius"/>
    </source>
</evidence>
<dbReference type="Pfam" id="PF13493">
    <property type="entry name" value="DUF4118"/>
    <property type="match status" value="1"/>
</dbReference>
<evidence type="ECO:0000259" key="13">
    <source>
        <dbReference type="PROSITE" id="PS50112"/>
    </source>
</evidence>
<sequence>MVRPIPRSPVFSYSAAVVTVVIALLLTLAFKPILASTPFLFFFVAITGTTWYGGIGPGLVTTVLSVLALDYIVLVPAYSFTGISGTNLLRMGLFALFTLVIAQLNVKLHQTKRQLEVSLNQMQESEERYRRIVETASEGIWILDETGQTRYVNQRMAQMLGCSPESMLDRSFFEWFDQGSRPQGFTRT</sequence>
<dbReference type="SMART" id="SM00091">
    <property type="entry name" value="PAS"/>
    <property type="match status" value="1"/>
</dbReference>
<dbReference type="EMBL" id="JAFLQW010000077">
    <property type="protein sequence ID" value="MBO0348132.1"/>
    <property type="molecule type" value="Genomic_DNA"/>
</dbReference>
<evidence type="ECO:0000256" key="9">
    <source>
        <dbReference type="ARBA" id="ARBA00023012"/>
    </source>
</evidence>
<evidence type="ECO:0000256" key="4">
    <source>
        <dbReference type="ARBA" id="ARBA00022692"/>
    </source>
</evidence>
<evidence type="ECO:0000256" key="6">
    <source>
        <dbReference type="ARBA" id="ARBA00022777"/>
    </source>
</evidence>
<keyword evidence="7" id="KW-0067">ATP-binding</keyword>
<proteinExistence type="predicted"/>
<evidence type="ECO:0000256" key="1">
    <source>
        <dbReference type="ARBA" id="ARBA00004141"/>
    </source>
</evidence>
<comment type="subcellular location">
    <subcellularLocation>
        <location evidence="1">Membrane</location>
        <topology evidence="1">Multi-pass membrane protein</topology>
    </subcellularLocation>
</comment>
<dbReference type="RefSeq" id="WP_207086698.1">
    <property type="nucleotide sequence ID" value="NZ_JAFLQW010000077.1"/>
</dbReference>
<dbReference type="InterPro" id="IPR025201">
    <property type="entry name" value="KdpD_TM"/>
</dbReference>
<keyword evidence="6" id="KW-0418">Kinase</keyword>